<feature type="chain" id="PRO_5047532638" evidence="2">
    <location>
        <begin position="26"/>
        <end position="125"/>
    </location>
</feature>
<evidence type="ECO:0000313" key="4">
    <source>
        <dbReference type="Proteomes" id="UP001242313"/>
    </source>
</evidence>
<keyword evidence="1" id="KW-1133">Transmembrane helix</keyword>
<sequence>MKKISSLLLAIVLGLSFSFPMQSFAAETVGTFAVYEDPGGQSCLNTYSISHANLVKALNANDLYLGLTSFAFLPSAIANFIIANSGHVSTLRTIAYEGRGVWVCVKANPNYNGYNSATIIYLSRL</sequence>
<proteinExistence type="predicted"/>
<keyword evidence="4" id="KW-1185">Reference proteome</keyword>
<keyword evidence="1" id="KW-0472">Membrane</keyword>
<feature type="transmembrane region" description="Helical" evidence="1">
    <location>
        <begin position="63"/>
        <end position="82"/>
    </location>
</feature>
<keyword evidence="2" id="KW-0732">Signal</keyword>
<evidence type="ECO:0000313" key="3">
    <source>
        <dbReference type="EMBL" id="MDQ0415232.1"/>
    </source>
</evidence>
<evidence type="ECO:0000256" key="2">
    <source>
        <dbReference type="SAM" id="SignalP"/>
    </source>
</evidence>
<name>A0ABU0FZ67_9BACI</name>
<dbReference type="Proteomes" id="UP001242313">
    <property type="component" value="Unassembled WGS sequence"/>
</dbReference>
<dbReference type="RefSeq" id="WP_307192469.1">
    <property type="nucleotide sequence ID" value="NZ_JAUSUN010000029.1"/>
</dbReference>
<keyword evidence="1" id="KW-0812">Transmembrane</keyword>
<feature type="signal peptide" evidence="2">
    <location>
        <begin position="1"/>
        <end position="25"/>
    </location>
</feature>
<protein>
    <submittedName>
        <fullName evidence="3">Uncharacterized protein</fullName>
    </submittedName>
</protein>
<evidence type="ECO:0000256" key="1">
    <source>
        <dbReference type="SAM" id="Phobius"/>
    </source>
</evidence>
<gene>
    <name evidence="3" type="ORF">J2S25_003459</name>
</gene>
<dbReference type="EMBL" id="JAUSUN010000029">
    <property type="protein sequence ID" value="MDQ0415232.1"/>
    <property type="molecule type" value="Genomic_DNA"/>
</dbReference>
<accession>A0ABU0FZ67</accession>
<organism evidence="3 4">
    <name type="scientific">Mesobacillus stamsii</name>
    <dbReference type="NCBI Taxonomy" id="225347"/>
    <lineage>
        <taxon>Bacteria</taxon>
        <taxon>Bacillati</taxon>
        <taxon>Bacillota</taxon>
        <taxon>Bacilli</taxon>
        <taxon>Bacillales</taxon>
        <taxon>Bacillaceae</taxon>
        <taxon>Mesobacillus</taxon>
    </lineage>
</organism>
<comment type="caution">
    <text evidence="3">The sequence shown here is derived from an EMBL/GenBank/DDBJ whole genome shotgun (WGS) entry which is preliminary data.</text>
</comment>
<reference evidence="3 4" key="1">
    <citation type="submission" date="2023-07" db="EMBL/GenBank/DDBJ databases">
        <title>Genomic Encyclopedia of Type Strains, Phase IV (KMG-IV): sequencing the most valuable type-strain genomes for metagenomic binning, comparative biology and taxonomic classification.</title>
        <authorList>
            <person name="Goeker M."/>
        </authorList>
    </citation>
    <scope>NUCLEOTIDE SEQUENCE [LARGE SCALE GENOMIC DNA]</scope>
    <source>
        <strain evidence="3 4">DSM 19598</strain>
    </source>
</reference>